<gene>
    <name evidence="11" type="ORF">FPQ13_05355</name>
</gene>
<evidence type="ECO:0000259" key="9">
    <source>
        <dbReference type="PROSITE" id="PS50893"/>
    </source>
</evidence>
<reference evidence="11 12" key="1">
    <citation type="submission" date="2019-07" db="EMBL/GenBank/DDBJ databases">
        <title>Allobacillus sp. nov. SKP isolated from shrimp paste of Euphausiacea.</title>
        <authorList>
            <person name="Kanchanasin P."/>
            <person name="Tanasupawat S."/>
            <person name="Shi W."/>
            <person name="Wu L."/>
            <person name="Ma J."/>
        </authorList>
    </citation>
    <scope>NUCLEOTIDE SEQUENCE [LARGE SCALE GENOMIC DNA]</scope>
    <source>
        <strain evidence="11 12">SKP4-8</strain>
    </source>
</reference>
<evidence type="ECO:0000256" key="1">
    <source>
        <dbReference type="ARBA" id="ARBA00004651"/>
    </source>
</evidence>
<dbReference type="InterPro" id="IPR003593">
    <property type="entry name" value="AAA+_ATPase"/>
</dbReference>
<name>A0A556PNM5_9BACI</name>
<dbReference type="InterPro" id="IPR036640">
    <property type="entry name" value="ABC1_TM_sf"/>
</dbReference>
<keyword evidence="6 8" id="KW-1133">Transmembrane helix</keyword>
<protein>
    <submittedName>
        <fullName evidence="11">ABC transporter ATP-binding protein</fullName>
    </submittedName>
</protein>
<dbReference type="PROSITE" id="PS50893">
    <property type="entry name" value="ABC_TRANSPORTER_2"/>
    <property type="match status" value="1"/>
</dbReference>
<feature type="transmembrane region" description="Helical" evidence="8">
    <location>
        <begin position="20"/>
        <end position="42"/>
    </location>
</feature>
<dbReference type="PANTHER" id="PTHR24221:SF430">
    <property type="entry name" value="MULTIDRUG RESISTANCE ABC TRANSPORTER ATP-BINDING_PERMEASE PROTEIN YHEH-RELATED"/>
    <property type="match status" value="1"/>
</dbReference>
<organism evidence="11 12">
    <name type="scientific">Allobacillus salarius</name>
    <dbReference type="NCBI Taxonomy" id="1955272"/>
    <lineage>
        <taxon>Bacteria</taxon>
        <taxon>Bacillati</taxon>
        <taxon>Bacillota</taxon>
        <taxon>Bacilli</taxon>
        <taxon>Bacillales</taxon>
        <taxon>Bacillaceae</taxon>
        <taxon>Allobacillus</taxon>
    </lineage>
</organism>
<proteinExistence type="predicted"/>
<dbReference type="Proteomes" id="UP000316425">
    <property type="component" value="Unassembled WGS sequence"/>
</dbReference>
<dbReference type="SUPFAM" id="SSF52540">
    <property type="entry name" value="P-loop containing nucleoside triphosphate hydrolases"/>
    <property type="match status" value="1"/>
</dbReference>
<dbReference type="PROSITE" id="PS50929">
    <property type="entry name" value="ABC_TM1F"/>
    <property type="match status" value="1"/>
</dbReference>
<feature type="transmembrane region" description="Helical" evidence="8">
    <location>
        <begin position="345"/>
        <end position="374"/>
    </location>
</feature>
<dbReference type="RefSeq" id="WP_144088297.1">
    <property type="nucleotide sequence ID" value="NZ_VMHE01000006.1"/>
</dbReference>
<feature type="domain" description="ABC transporter" evidence="9">
    <location>
        <begin position="427"/>
        <end position="661"/>
    </location>
</feature>
<evidence type="ECO:0000256" key="7">
    <source>
        <dbReference type="ARBA" id="ARBA00023136"/>
    </source>
</evidence>
<dbReference type="InterPro" id="IPR011527">
    <property type="entry name" value="ABC1_TM_dom"/>
</dbReference>
<dbReference type="CDD" id="cd03254">
    <property type="entry name" value="ABCC_Glucan_exporter_like"/>
    <property type="match status" value="1"/>
</dbReference>
<dbReference type="InterPro" id="IPR027417">
    <property type="entry name" value="P-loop_NTPase"/>
</dbReference>
<evidence type="ECO:0000256" key="3">
    <source>
        <dbReference type="ARBA" id="ARBA00022692"/>
    </source>
</evidence>
<dbReference type="AlphaFoldDB" id="A0A556PNM5"/>
<feature type="domain" description="ABC transmembrane type-1" evidence="10">
    <location>
        <begin position="22"/>
        <end position="396"/>
    </location>
</feature>
<comment type="subcellular location">
    <subcellularLocation>
        <location evidence="1">Cell membrane</location>
        <topology evidence="1">Multi-pass membrane protein</topology>
    </subcellularLocation>
</comment>
<evidence type="ECO:0000259" key="10">
    <source>
        <dbReference type="PROSITE" id="PS50929"/>
    </source>
</evidence>
<evidence type="ECO:0000313" key="11">
    <source>
        <dbReference type="EMBL" id="TSJ65995.1"/>
    </source>
</evidence>
<evidence type="ECO:0000256" key="4">
    <source>
        <dbReference type="ARBA" id="ARBA00022741"/>
    </source>
</evidence>
<feature type="transmembrane region" description="Helical" evidence="8">
    <location>
        <begin position="147"/>
        <end position="167"/>
    </location>
</feature>
<keyword evidence="7 8" id="KW-0472">Membrane</keyword>
<keyword evidence="12" id="KW-1185">Reference proteome</keyword>
<dbReference type="GO" id="GO:0005886">
    <property type="term" value="C:plasma membrane"/>
    <property type="evidence" value="ECO:0007669"/>
    <property type="project" value="UniProtKB-SubCell"/>
</dbReference>
<evidence type="ECO:0000313" key="12">
    <source>
        <dbReference type="Proteomes" id="UP000316425"/>
    </source>
</evidence>
<dbReference type="Pfam" id="PF00005">
    <property type="entry name" value="ABC_tran"/>
    <property type="match status" value="1"/>
</dbReference>
<dbReference type="SUPFAM" id="SSF90123">
    <property type="entry name" value="ABC transporter transmembrane region"/>
    <property type="match status" value="1"/>
</dbReference>
<dbReference type="GO" id="GO:0140359">
    <property type="term" value="F:ABC-type transporter activity"/>
    <property type="evidence" value="ECO:0007669"/>
    <property type="project" value="InterPro"/>
</dbReference>
<dbReference type="GO" id="GO:0034040">
    <property type="term" value="F:ATPase-coupled lipid transmembrane transporter activity"/>
    <property type="evidence" value="ECO:0007669"/>
    <property type="project" value="TreeGrafter"/>
</dbReference>
<dbReference type="GO" id="GO:0016887">
    <property type="term" value="F:ATP hydrolysis activity"/>
    <property type="evidence" value="ECO:0007669"/>
    <property type="project" value="InterPro"/>
</dbReference>
<sequence length="671" mass="76414">MNNPSTEKRLFDYAMQFKKTIFIGLFCLIIAVALELTGPFIAKKLIDDHIVAVANHYVETEGEAAITYNGMQLERLHGEEQNQVYTLFQDGLSFYFLNDRVPLDAKLISNNDGQFQFEYQNRSIQATGEKLAANEVFLFFKREIEPILWLLALYMGLILIASIFLYYKTYLLQYVSNRIVQKMRGDAFEHIQRLPVSYFVDQPAGTILSRVTNDTEAIKELYERVLEVFASGFIYITGIFIALFLLNAKLAAICLVLLPILYVWMKVYKKVGGKYNRVIRETNSQINANINESIQGMPIIQAFNQTDRMKDEFEALNEKKRDFQTRMNTFTSYSSFNLVDLFRNLTFVVFILYFGGASLNATSVVTAGVLYAFVDYLTRLFEPVERIISQLPQLEQARVSGSRVFELFNVPGEEVKEKPSKRYDGEVAFDQVSFAYEKDQFVLKDISFNIKPGDTAAFVGHTGSGKSTIMNLLFRFYDPTHGVIRIDGKDIKAGSRQEARQHIGIVLQDPFIFTGTILSNITMNDPSISREDAIQALKAVGADTFIEQLPLQYDEPVKEKGNEFSTGQRQLLSFARALAFDPAILILDEATANIDTETETMIQKALDVLKTGRTTLVIAHRLSTIQQADQIFVLKHGKIIEEGKHDTLLKEKGEYFKMYEMQHGRQPENVS</sequence>
<dbReference type="OrthoDB" id="9770415at2"/>
<keyword evidence="5 11" id="KW-0067">ATP-binding</keyword>
<dbReference type="Gene3D" id="1.20.1560.10">
    <property type="entry name" value="ABC transporter type 1, transmembrane domain"/>
    <property type="match status" value="1"/>
</dbReference>
<dbReference type="InterPro" id="IPR003439">
    <property type="entry name" value="ABC_transporter-like_ATP-bd"/>
</dbReference>
<accession>A0A556PNM5</accession>
<dbReference type="GO" id="GO:0005524">
    <property type="term" value="F:ATP binding"/>
    <property type="evidence" value="ECO:0007669"/>
    <property type="project" value="UniProtKB-KW"/>
</dbReference>
<dbReference type="EMBL" id="VMHE01000006">
    <property type="protein sequence ID" value="TSJ65995.1"/>
    <property type="molecule type" value="Genomic_DNA"/>
</dbReference>
<dbReference type="FunFam" id="3.40.50.300:FF:000287">
    <property type="entry name" value="Multidrug ABC transporter ATP-binding protein"/>
    <property type="match status" value="1"/>
</dbReference>
<evidence type="ECO:0000256" key="8">
    <source>
        <dbReference type="SAM" id="Phobius"/>
    </source>
</evidence>
<dbReference type="PANTHER" id="PTHR24221">
    <property type="entry name" value="ATP-BINDING CASSETTE SUB-FAMILY B"/>
    <property type="match status" value="1"/>
</dbReference>
<dbReference type="Pfam" id="PF00664">
    <property type="entry name" value="ABC_membrane"/>
    <property type="match status" value="1"/>
</dbReference>
<keyword evidence="4" id="KW-0547">Nucleotide-binding</keyword>
<dbReference type="Gene3D" id="3.40.50.300">
    <property type="entry name" value="P-loop containing nucleotide triphosphate hydrolases"/>
    <property type="match status" value="1"/>
</dbReference>
<dbReference type="SMART" id="SM00382">
    <property type="entry name" value="AAA"/>
    <property type="match status" value="1"/>
</dbReference>
<evidence type="ECO:0000256" key="5">
    <source>
        <dbReference type="ARBA" id="ARBA00022840"/>
    </source>
</evidence>
<evidence type="ECO:0000256" key="6">
    <source>
        <dbReference type="ARBA" id="ARBA00022989"/>
    </source>
</evidence>
<feature type="transmembrane region" description="Helical" evidence="8">
    <location>
        <begin position="233"/>
        <end position="264"/>
    </location>
</feature>
<dbReference type="CDD" id="cd18544">
    <property type="entry name" value="ABC_6TM_TmrA_like"/>
    <property type="match status" value="1"/>
</dbReference>
<keyword evidence="2" id="KW-0813">Transport</keyword>
<dbReference type="InterPro" id="IPR039421">
    <property type="entry name" value="Type_1_exporter"/>
</dbReference>
<keyword evidence="3 8" id="KW-0812">Transmembrane</keyword>
<comment type="caution">
    <text evidence="11">The sequence shown here is derived from an EMBL/GenBank/DDBJ whole genome shotgun (WGS) entry which is preliminary data.</text>
</comment>
<evidence type="ECO:0000256" key="2">
    <source>
        <dbReference type="ARBA" id="ARBA00022448"/>
    </source>
</evidence>